<proteinExistence type="inferred from homology"/>
<evidence type="ECO:0000256" key="4">
    <source>
        <dbReference type="ARBA" id="ARBA00022801"/>
    </source>
</evidence>
<evidence type="ECO:0000256" key="8">
    <source>
        <dbReference type="SAM" id="SignalP"/>
    </source>
</evidence>
<keyword evidence="4 6" id="KW-0378">Hydrolase</keyword>
<accession>A0A7G9RLH0</accession>
<dbReference type="PANTHER" id="PTHR35333:SF3">
    <property type="entry name" value="BETA-LACTAMASE-TYPE TRANSPEPTIDASE FOLD CONTAINING PROTEIN"/>
    <property type="match status" value="1"/>
</dbReference>
<evidence type="ECO:0000256" key="5">
    <source>
        <dbReference type="ARBA" id="ARBA00023251"/>
    </source>
</evidence>
<dbReference type="PROSITE" id="PS00146">
    <property type="entry name" value="BETA_LACTAMASE_A"/>
    <property type="match status" value="1"/>
</dbReference>
<dbReference type="PRINTS" id="PR00118">
    <property type="entry name" value="BLACTAMASEA"/>
</dbReference>
<reference evidence="10 11" key="1">
    <citation type="submission" date="2020-08" db="EMBL/GenBank/DDBJ databases">
        <title>Genome sequence of Diaphorobacter ruginosibacter DSM 27467T.</title>
        <authorList>
            <person name="Hyun D.-W."/>
            <person name="Bae J.-W."/>
        </authorList>
    </citation>
    <scope>NUCLEOTIDE SEQUENCE [LARGE SCALE GENOMIC DNA]</scope>
    <source>
        <strain evidence="10 11">DSM 27467</strain>
    </source>
</reference>
<dbReference type="NCBIfam" id="NF033103">
    <property type="entry name" value="bla_class_A"/>
    <property type="match status" value="1"/>
</dbReference>
<feature type="chain" id="PRO_5029017553" description="Beta-lactamase" evidence="8">
    <location>
        <begin position="19"/>
        <end position="295"/>
    </location>
</feature>
<evidence type="ECO:0000256" key="6">
    <source>
        <dbReference type="RuleBase" id="RU361140"/>
    </source>
</evidence>
<dbReference type="GO" id="GO:0008800">
    <property type="term" value="F:beta-lactamase activity"/>
    <property type="evidence" value="ECO:0007669"/>
    <property type="project" value="UniProtKB-UniRule"/>
</dbReference>
<organism evidence="10 11">
    <name type="scientific">Diaphorobacter ruginosibacter</name>
    <dbReference type="NCBI Taxonomy" id="1715720"/>
    <lineage>
        <taxon>Bacteria</taxon>
        <taxon>Pseudomonadati</taxon>
        <taxon>Pseudomonadota</taxon>
        <taxon>Betaproteobacteria</taxon>
        <taxon>Burkholderiales</taxon>
        <taxon>Comamonadaceae</taxon>
        <taxon>Diaphorobacter</taxon>
    </lineage>
</organism>
<dbReference type="SUPFAM" id="SSF56601">
    <property type="entry name" value="beta-lactamase/transpeptidase-like"/>
    <property type="match status" value="1"/>
</dbReference>
<dbReference type="AlphaFoldDB" id="A0A7G9RLH0"/>
<evidence type="ECO:0000256" key="2">
    <source>
        <dbReference type="ARBA" id="ARBA00009009"/>
    </source>
</evidence>
<dbReference type="Proteomes" id="UP000515811">
    <property type="component" value="Chromosome"/>
</dbReference>
<dbReference type="InterPro" id="IPR045155">
    <property type="entry name" value="Beta-lactam_cat"/>
</dbReference>
<evidence type="ECO:0000256" key="3">
    <source>
        <dbReference type="ARBA" id="ARBA00012865"/>
    </source>
</evidence>
<feature type="region of interest" description="Disordered" evidence="7">
    <location>
        <begin position="225"/>
        <end position="254"/>
    </location>
</feature>
<feature type="compositionally biased region" description="Gly residues" evidence="7">
    <location>
        <begin position="231"/>
        <end position="247"/>
    </location>
</feature>
<dbReference type="EC" id="3.5.2.6" evidence="3 6"/>
<feature type="domain" description="Beta-lactamase class A catalytic" evidence="9">
    <location>
        <begin position="51"/>
        <end position="266"/>
    </location>
</feature>
<dbReference type="GO" id="GO:0030655">
    <property type="term" value="P:beta-lactam antibiotic catabolic process"/>
    <property type="evidence" value="ECO:0007669"/>
    <property type="project" value="InterPro"/>
</dbReference>
<keyword evidence="8" id="KW-0732">Signal</keyword>
<dbReference type="EMBL" id="CP060714">
    <property type="protein sequence ID" value="QNN56445.1"/>
    <property type="molecule type" value="Genomic_DNA"/>
</dbReference>
<comment type="catalytic activity">
    <reaction evidence="1 6">
        <text>a beta-lactam + H2O = a substituted beta-amino acid</text>
        <dbReference type="Rhea" id="RHEA:20401"/>
        <dbReference type="ChEBI" id="CHEBI:15377"/>
        <dbReference type="ChEBI" id="CHEBI:35627"/>
        <dbReference type="ChEBI" id="CHEBI:140347"/>
        <dbReference type="EC" id="3.5.2.6"/>
    </reaction>
</comment>
<dbReference type="InterPro" id="IPR006311">
    <property type="entry name" value="TAT_signal"/>
</dbReference>
<evidence type="ECO:0000259" key="9">
    <source>
        <dbReference type="Pfam" id="PF13354"/>
    </source>
</evidence>
<evidence type="ECO:0000313" key="11">
    <source>
        <dbReference type="Proteomes" id="UP000515811"/>
    </source>
</evidence>
<name>A0A7G9RLH0_9BURK</name>
<keyword evidence="11" id="KW-1185">Reference proteome</keyword>
<dbReference type="InterPro" id="IPR023650">
    <property type="entry name" value="Beta-lactam_class-A_AS"/>
</dbReference>
<dbReference type="KEGG" id="drg:H9K76_18165"/>
<evidence type="ECO:0000313" key="10">
    <source>
        <dbReference type="EMBL" id="QNN56445.1"/>
    </source>
</evidence>
<dbReference type="Gene3D" id="3.40.710.10">
    <property type="entry name" value="DD-peptidase/beta-lactamase superfamily"/>
    <property type="match status" value="1"/>
</dbReference>
<evidence type="ECO:0000256" key="7">
    <source>
        <dbReference type="SAM" id="MobiDB-lite"/>
    </source>
</evidence>
<sequence>MHLLHRRHFSLTALSACAAALIPTAARSRSADAQALPSFEEIERSARGRMGIAVLDTATGSLQGHRLDERFPMCSTFKWLAAAHVLHRVDRNEERLDRRVTYGRDVLVSHSPLTEPHAGKDGMTMGELCHATITQSDNAAANLILNTLGGPQGLTAFARMAGDDVTRLDRWETELNEATPGDPRDTTSPRAMAQLLKTLVLGELLSTSSRAQLAQWMQATTTNRNRLASGLPGGWRVGSKTGTGGRGSTNDVGIYWPPGRPPVVAVAYLTASSADMPVREGAIARVAHSVFEARR</sequence>
<dbReference type="RefSeq" id="WP_187596711.1">
    <property type="nucleotide sequence ID" value="NZ_CP060714.1"/>
</dbReference>
<feature type="signal peptide" evidence="8">
    <location>
        <begin position="1"/>
        <end position="18"/>
    </location>
</feature>
<protein>
    <recommendedName>
        <fullName evidence="3 6">Beta-lactamase</fullName>
        <ecNumber evidence="3 6">3.5.2.6</ecNumber>
    </recommendedName>
</protein>
<keyword evidence="5 6" id="KW-0046">Antibiotic resistance</keyword>
<dbReference type="Pfam" id="PF13354">
    <property type="entry name" value="Beta-lactamase2"/>
    <property type="match status" value="1"/>
</dbReference>
<dbReference type="InterPro" id="IPR012338">
    <property type="entry name" value="Beta-lactam/transpept-like"/>
</dbReference>
<dbReference type="PROSITE" id="PS51318">
    <property type="entry name" value="TAT"/>
    <property type="match status" value="1"/>
</dbReference>
<dbReference type="InterPro" id="IPR000871">
    <property type="entry name" value="Beta-lactam_class-A"/>
</dbReference>
<evidence type="ECO:0000256" key="1">
    <source>
        <dbReference type="ARBA" id="ARBA00001526"/>
    </source>
</evidence>
<comment type="similarity">
    <text evidence="2 6">Belongs to the class-A beta-lactamase family.</text>
</comment>
<dbReference type="PANTHER" id="PTHR35333">
    <property type="entry name" value="BETA-LACTAMASE"/>
    <property type="match status" value="1"/>
</dbReference>
<dbReference type="GO" id="GO:0046677">
    <property type="term" value="P:response to antibiotic"/>
    <property type="evidence" value="ECO:0007669"/>
    <property type="project" value="UniProtKB-UniRule"/>
</dbReference>
<gene>
    <name evidence="10" type="primary">bla</name>
    <name evidence="10" type="ORF">H9K76_18165</name>
</gene>